<dbReference type="GO" id="GO:0016740">
    <property type="term" value="F:transferase activity"/>
    <property type="evidence" value="ECO:0007669"/>
    <property type="project" value="UniProtKB-ARBA"/>
</dbReference>
<organism evidence="20 21">
    <name type="scientific">Candidatus Stercoripulliclostridium pullicola</name>
    <dbReference type="NCBI Taxonomy" id="2840953"/>
    <lineage>
        <taxon>Bacteria</taxon>
        <taxon>Bacillati</taxon>
        <taxon>Bacillota</taxon>
        <taxon>Clostridia</taxon>
        <taxon>Eubacteriales</taxon>
        <taxon>Candidatus Stercoripulliclostridium</taxon>
    </lineage>
</organism>
<dbReference type="InterPro" id="IPR005121">
    <property type="entry name" value="Fdx_antiC-bd"/>
</dbReference>
<comment type="cofactor">
    <cofactor evidence="15">
        <name>Mg(2+)</name>
        <dbReference type="ChEBI" id="CHEBI:18420"/>
    </cofactor>
    <text evidence="15">Binds 2 magnesium ions per tetramer.</text>
</comment>
<evidence type="ECO:0000256" key="8">
    <source>
        <dbReference type="ARBA" id="ARBA00022741"/>
    </source>
</evidence>
<dbReference type="SUPFAM" id="SSF54991">
    <property type="entry name" value="Anticodon-binding domain of PheRS"/>
    <property type="match status" value="1"/>
</dbReference>
<evidence type="ECO:0000256" key="7">
    <source>
        <dbReference type="ARBA" id="ARBA00022723"/>
    </source>
</evidence>
<dbReference type="InterPro" id="IPR005146">
    <property type="entry name" value="B3/B4_tRNA-bd"/>
</dbReference>
<evidence type="ECO:0000259" key="17">
    <source>
        <dbReference type="PROSITE" id="PS50886"/>
    </source>
</evidence>
<dbReference type="InterPro" id="IPR009061">
    <property type="entry name" value="DNA-bd_dom_put_sf"/>
</dbReference>
<evidence type="ECO:0000256" key="11">
    <source>
        <dbReference type="ARBA" id="ARBA00022884"/>
    </source>
</evidence>
<dbReference type="Gene3D" id="2.40.50.140">
    <property type="entry name" value="Nucleic acid-binding proteins"/>
    <property type="match status" value="1"/>
</dbReference>
<keyword evidence="13 15" id="KW-0030">Aminoacyl-tRNA synthetase</keyword>
<comment type="similarity">
    <text evidence="2 15">Belongs to the phenylalanyl-tRNA synthetase beta subunit family. Type 1 subfamily.</text>
</comment>
<evidence type="ECO:0000256" key="5">
    <source>
        <dbReference type="ARBA" id="ARBA00022555"/>
    </source>
</evidence>
<dbReference type="InterPro" id="IPR045864">
    <property type="entry name" value="aa-tRNA-synth_II/BPL/LPL"/>
</dbReference>
<dbReference type="GO" id="GO:0009328">
    <property type="term" value="C:phenylalanine-tRNA ligase complex"/>
    <property type="evidence" value="ECO:0007669"/>
    <property type="project" value="TreeGrafter"/>
</dbReference>
<evidence type="ECO:0000313" key="20">
    <source>
        <dbReference type="EMBL" id="MBO8424523.1"/>
    </source>
</evidence>
<dbReference type="InterPro" id="IPR005147">
    <property type="entry name" value="tRNA_synthase_B5-dom"/>
</dbReference>
<keyword evidence="7 15" id="KW-0479">Metal-binding</keyword>
<evidence type="ECO:0000256" key="16">
    <source>
        <dbReference type="PROSITE-ProRule" id="PRU00209"/>
    </source>
</evidence>
<comment type="catalytic activity">
    <reaction evidence="14 15">
        <text>tRNA(Phe) + L-phenylalanine + ATP = L-phenylalanyl-tRNA(Phe) + AMP + diphosphate + H(+)</text>
        <dbReference type="Rhea" id="RHEA:19413"/>
        <dbReference type="Rhea" id="RHEA-COMP:9668"/>
        <dbReference type="Rhea" id="RHEA-COMP:9699"/>
        <dbReference type="ChEBI" id="CHEBI:15378"/>
        <dbReference type="ChEBI" id="CHEBI:30616"/>
        <dbReference type="ChEBI" id="CHEBI:33019"/>
        <dbReference type="ChEBI" id="CHEBI:58095"/>
        <dbReference type="ChEBI" id="CHEBI:78442"/>
        <dbReference type="ChEBI" id="CHEBI:78531"/>
        <dbReference type="ChEBI" id="CHEBI:456215"/>
        <dbReference type="EC" id="6.1.1.20"/>
    </reaction>
</comment>
<keyword evidence="8 15" id="KW-0547">Nucleotide-binding</keyword>
<dbReference type="HAMAP" id="MF_00283">
    <property type="entry name" value="Phe_tRNA_synth_beta1"/>
    <property type="match status" value="1"/>
</dbReference>
<dbReference type="NCBIfam" id="TIGR00472">
    <property type="entry name" value="pheT_bact"/>
    <property type="match status" value="1"/>
</dbReference>
<feature type="domain" description="TRNA-binding" evidence="17">
    <location>
        <begin position="39"/>
        <end position="154"/>
    </location>
</feature>
<feature type="binding site" evidence="15">
    <location>
        <position position="468"/>
    </location>
    <ligand>
        <name>Mg(2+)</name>
        <dbReference type="ChEBI" id="CHEBI:18420"/>
        <note>shared with alpha subunit</note>
    </ligand>
</feature>
<dbReference type="InterPro" id="IPR036690">
    <property type="entry name" value="Fdx_antiC-bd_sf"/>
</dbReference>
<dbReference type="Pfam" id="PF03147">
    <property type="entry name" value="FDX-ACB"/>
    <property type="match status" value="1"/>
</dbReference>
<dbReference type="Gene3D" id="3.50.40.10">
    <property type="entry name" value="Phenylalanyl-trna Synthetase, Chain B, domain 3"/>
    <property type="match status" value="1"/>
</dbReference>
<keyword evidence="9 15" id="KW-0067">ATP-binding</keyword>
<dbReference type="GO" id="GO:0140096">
    <property type="term" value="F:catalytic activity, acting on a protein"/>
    <property type="evidence" value="ECO:0007669"/>
    <property type="project" value="UniProtKB-ARBA"/>
</dbReference>
<evidence type="ECO:0000256" key="15">
    <source>
        <dbReference type="HAMAP-Rule" id="MF_00283"/>
    </source>
</evidence>
<keyword evidence="4 15" id="KW-0963">Cytoplasm</keyword>
<comment type="subunit">
    <text evidence="3 15">Tetramer of two alpha and two beta subunits.</text>
</comment>
<evidence type="ECO:0000256" key="9">
    <source>
        <dbReference type="ARBA" id="ARBA00022840"/>
    </source>
</evidence>
<feature type="binding site" evidence="15">
    <location>
        <position position="471"/>
    </location>
    <ligand>
        <name>Mg(2+)</name>
        <dbReference type="ChEBI" id="CHEBI:18420"/>
        <note>shared with alpha subunit</note>
    </ligand>
</feature>
<dbReference type="InterPro" id="IPR004532">
    <property type="entry name" value="Phe-tRNA-ligase_IIc_bsu_bact"/>
</dbReference>
<feature type="domain" description="FDX-ACB" evidence="18">
    <location>
        <begin position="705"/>
        <end position="800"/>
    </location>
</feature>
<dbReference type="SMART" id="SM00896">
    <property type="entry name" value="FDX-ACB"/>
    <property type="match status" value="1"/>
</dbReference>
<dbReference type="Pfam" id="PF03484">
    <property type="entry name" value="B5"/>
    <property type="match status" value="1"/>
</dbReference>
<dbReference type="PROSITE" id="PS51447">
    <property type="entry name" value="FDX_ACB"/>
    <property type="match status" value="1"/>
</dbReference>
<dbReference type="GO" id="GO:0006432">
    <property type="term" value="P:phenylalanyl-tRNA aminoacylation"/>
    <property type="evidence" value="ECO:0007669"/>
    <property type="project" value="UniProtKB-UniRule"/>
</dbReference>
<dbReference type="InterPro" id="IPR045060">
    <property type="entry name" value="Phe-tRNA-ligase_IIc_bsu"/>
</dbReference>
<reference evidence="20" key="2">
    <citation type="journal article" date="2021" name="PeerJ">
        <title>Extensive microbial diversity within the chicken gut microbiome revealed by metagenomics and culture.</title>
        <authorList>
            <person name="Gilroy R."/>
            <person name="Ravi A."/>
            <person name="Getino M."/>
            <person name="Pursley I."/>
            <person name="Horton D.L."/>
            <person name="Alikhan N.F."/>
            <person name="Baker D."/>
            <person name="Gharbi K."/>
            <person name="Hall N."/>
            <person name="Watson M."/>
            <person name="Adriaenssens E.M."/>
            <person name="Foster-Nyarko E."/>
            <person name="Jarju S."/>
            <person name="Secka A."/>
            <person name="Antonio M."/>
            <person name="Oren A."/>
            <person name="Chaudhuri R.R."/>
            <person name="La Ragione R."/>
            <person name="Hildebrand F."/>
            <person name="Pallen M.J."/>
        </authorList>
    </citation>
    <scope>NUCLEOTIDE SEQUENCE</scope>
    <source>
        <strain evidence="20">517</strain>
    </source>
</reference>
<proteinExistence type="inferred from homology"/>
<comment type="subcellular location">
    <subcellularLocation>
        <location evidence="1 15">Cytoplasm</location>
    </subcellularLocation>
</comment>
<dbReference type="AlphaFoldDB" id="A0A940DJ08"/>
<evidence type="ECO:0000256" key="3">
    <source>
        <dbReference type="ARBA" id="ARBA00011209"/>
    </source>
</evidence>
<dbReference type="SUPFAM" id="SSF55681">
    <property type="entry name" value="Class II aaRS and biotin synthetases"/>
    <property type="match status" value="1"/>
</dbReference>
<dbReference type="PROSITE" id="PS50886">
    <property type="entry name" value="TRBD"/>
    <property type="match status" value="1"/>
</dbReference>
<gene>
    <name evidence="15" type="primary">pheT</name>
    <name evidence="20" type="ORF">IAB16_05845</name>
</gene>
<dbReference type="Pfam" id="PF01588">
    <property type="entry name" value="tRNA_bind"/>
    <property type="match status" value="1"/>
</dbReference>
<evidence type="ECO:0000256" key="6">
    <source>
        <dbReference type="ARBA" id="ARBA00022598"/>
    </source>
</evidence>
<dbReference type="GO" id="GO:0000049">
    <property type="term" value="F:tRNA binding"/>
    <property type="evidence" value="ECO:0007669"/>
    <property type="project" value="UniProtKB-UniRule"/>
</dbReference>
<reference evidence="20" key="1">
    <citation type="submission" date="2020-10" db="EMBL/GenBank/DDBJ databases">
        <authorList>
            <person name="Gilroy R."/>
        </authorList>
    </citation>
    <scope>NUCLEOTIDE SEQUENCE</scope>
    <source>
        <strain evidence="20">517</strain>
    </source>
</reference>
<evidence type="ECO:0000259" key="18">
    <source>
        <dbReference type="PROSITE" id="PS51447"/>
    </source>
</evidence>
<dbReference type="SMART" id="SM00874">
    <property type="entry name" value="B5"/>
    <property type="match status" value="1"/>
</dbReference>
<dbReference type="PROSITE" id="PS51483">
    <property type="entry name" value="B5"/>
    <property type="match status" value="1"/>
</dbReference>
<dbReference type="SMART" id="SM00873">
    <property type="entry name" value="B3_4"/>
    <property type="match status" value="1"/>
</dbReference>
<evidence type="ECO:0000256" key="14">
    <source>
        <dbReference type="ARBA" id="ARBA00049255"/>
    </source>
</evidence>
<keyword evidence="11 16" id="KW-0694">RNA-binding</keyword>
<accession>A0A940DJ08</accession>
<comment type="caution">
    <text evidence="20">The sequence shown here is derived from an EMBL/GenBank/DDBJ whole genome shotgun (WGS) entry which is preliminary data.</text>
</comment>
<protein>
    <recommendedName>
        <fullName evidence="15">Phenylalanine--tRNA ligase beta subunit</fullName>
        <ecNumber evidence="15">6.1.1.20</ecNumber>
    </recommendedName>
    <alternativeName>
        <fullName evidence="15">Phenylalanyl-tRNA synthetase beta subunit</fullName>
        <shortName evidence="15">PheRS</shortName>
    </alternativeName>
</protein>
<dbReference type="CDD" id="cd00769">
    <property type="entry name" value="PheRS_beta_core"/>
    <property type="match status" value="1"/>
</dbReference>
<sequence>MLVPLKWLKDFVDINIGVDELAAKLVSCGFEIEEVIYQAEAVKGVRTALITACEKHPQADKLIVCDIDVNDGVKRRIVTNNTWLKPGDKVAVALDGAKLASGKTIREGDLRGVHSAGMFLGGAELNLTEHDYKGAGEDKVLLLDPETPVGVDVNEALGTDDVILDVAITANRTDANGILGIAREVAAVTGQPLKLPADYAELPEGNEIGKRLEIVNEAPDLCPRYLAAMLENVVITESPLYIKRRLKAAGLRPINNIVDVTNYVLLEVGQPMHAFDLRQIKGGKIVVRRAHKDEKIVALDDKTYALDESNLAICNAEEPMAIAGVMGGKGYSIFDDTDTVVFESARFARDSIRRTSRSIGLRSDSSARFEKGIDYYSQEAGLRKAVGMVLANGWGTLVEGTIDSFPVKPDKKVVRFTASDVENILGIPVPADKIVSILNSLTLVTVTDGEYMETTIPGYREDIVGINDIAEEVIRIYGYDHFGNDAVMTGALASGGKTEEQEFTDKIKDYLVGCGAYEIVTYSFISPKAWDMLGLPDDSPLRDNVKLTNPLGEDYSVMRTTLAHSMIRTLATNCTRGNKEGRFFELAKTYIPTEPVEDLPIEENKLAIGAFGEREDFYTFKSVVENLFGTLRIDVRFERTELPYMHPTRTAKVIASDGKELGYVGEVRAETAAAYGVEKRLYLAELDAEYAVKNASKYSGFRNISRYPAVERDLALVCDSATEAAKVIDCVKEACDKDILSDVTVFDVYTGGALGASGKKSVAIKLVFRSDSRTLADAEVNAQIDATLKALKEKLGIILR</sequence>
<feature type="binding site" evidence="15">
    <location>
        <position position="472"/>
    </location>
    <ligand>
        <name>Mg(2+)</name>
        <dbReference type="ChEBI" id="CHEBI:18420"/>
        <note>shared with alpha subunit</note>
    </ligand>
</feature>
<dbReference type="GO" id="GO:0005524">
    <property type="term" value="F:ATP binding"/>
    <property type="evidence" value="ECO:0007669"/>
    <property type="project" value="UniProtKB-UniRule"/>
</dbReference>
<dbReference type="SUPFAM" id="SSF46955">
    <property type="entry name" value="Putative DNA-binding domain"/>
    <property type="match status" value="1"/>
</dbReference>
<dbReference type="GO" id="GO:0000287">
    <property type="term" value="F:magnesium ion binding"/>
    <property type="evidence" value="ECO:0007669"/>
    <property type="project" value="UniProtKB-UniRule"/>
</dbReference>
<evidence type="ECO:0000259" key="19">
    <source>
        <dbReference type="PROSITE" id="PS51483"/>
    </source>
</evidence>
<dbReference type="EC" id="6.1.1.20" evidence="15"/>
<dbReference type="EMBL" id="JADINF010000149">
    <property type="protein sequence ID" value="MBO8424523.1"/>
    <property type="molecule type" value="Genomic_DNA"/>
</dbReference>
<keyword evidence="10 15" id="KW-0460">Magnesium</keyword>
<keyword evidence="6 15" id="KW-0436">Ligase</keyword>
<evidence type="ECO:0000313" key="21">
    <source>
        <dbReference type="Proteomes" id="UP000727857"/>
    </source>
</evidence>
<dbReference type="InterPro" id="IPR012340">
    <property type="entry name" value="NA-bd_OB-fold"/>
</dbReference>
<dbReference type="GO" id="GO:0004826">
    <property type="term" value="F:phenylalanine-tRNA ligase activity"/>
    <property type="evidence" value="ECO:0007669"/>
    <property type="project" value="UniProtKB-UniRule"/>
</dbReference>
<evidence type="ECO:0000256" key="10">
    <source>
        <dbReference type="ARBA" id="ARBA00022842"/>
    </source>
</evidence>
<dbReference type="CDD" id="cd02796">
    <property type="entry name" value="tRNA_bind_bactPheRS"/>
    <property type="match status" value="1"/>
</dbReference>
<evidence type="ECO:0000256" key="12">
    <source>
        <dbReference type="ARBA" id="ARBA00022917"/>
    </source>
</evidence>
<keyword evidence="5 16" id="KW-0820">tRNA-binding</keyword>
<dbReference type="PANTHER" id="PTHR10947">
    <property type="entry name" value="PHENYLALANYL-TRNA SYNTHETASE BETA CHAIN AND LEUCINE-RICH REPEAT-CONTAINING PROTEIN 47"/>
    <property type="match status" value="1"/>
</dbReference>
<evidence type="ECO:0000256" key="4">
    <source>
        <dbReference type="ARBA" id="ARBA00022490"/>
    </source>
</evidence>
<name>A0A940DJ08_9FIRM</name>
<dbReference type="InterPro" id="IPR041616">
    <property type="entry name" value="PheRS_beta_core"/>
</dbReference>
<dbReference type="Proteomes" id="UP000727857">
    <property type="component" value="Unassembled WGS sequence"/>
</dbReference>
<dbReference type="Gene3D" id="3.30.70.380">
    <property type="entry name" value="Ferrodoxin-fold anticodon-binding domain"/>
    <property type="match status" value="1"/>
</dbReference>
<dbReference type="SUPFAM" id="SSF50249">
    <property type="entry name" value="Nucleic acid-binding proteins"/>
    <property type="match status" value="1"/>
</dbReference>
<feature type="binding site" evidence="15">
    <location>
        <position position="462"/>
    </location>
    <ligand>
        <name>Mg(2+)</name>
        <dbReference type="ChEBI" id="CHEBI:18420"/>
        <note>shared with alpha subunit</note>
    </ligand>
</feature>
<evidence type="ECO:0000256" key="1">
    <source>
        <dbReference type="ARBA" id="ARBA00004496"/>
    </source>
</evidence>
<evidence type="ECO:0000256" key="2">
    <source>
        <dbReference type="ARBA" id="ARBA00008653"/>
    </source>
</evidence>
<dbReference type="InterPro" id="IPR020825">
    <property type="entry name" value="Phe-tRNA_synthase-like_B3/B4"/>
</dbReference>
<dbReference type="PANTHER" id="PTHR10947:SF0">
    <property type="entry name" value="PHENYLALANINE--TRNA LIGASE BETA SUBUNIT"/>
    <property type="match status" value="1"/>
</dbReference>
<dbReference type="InterPro" id="IPR002547">
    <property type="entry name" value="tRNA-bd_dom"/>
</dbReference>
<dbReference type="Pfam" id="PF17759">
    <property type="entry name" value="tRNA_synthFbeta"/>
    <property type="match status" value="1"/>
</dbReference>
<dbReference type="Gene3D" id="3.30.930.10">
    <property type="entry name" value="Bira Bifunctional Protein, Domain 2"/>
    <property type="match status" value="1"/>
</dbReference>
<dbReference type="Gene3D" id="3.30.56.10">
    <property type="match status" value="2"/>
</dbReference>
<dbReference type="SUPFAM" id="SSF56037">
    <property type="entry name" value="PheT/TilS domain"/>
    <property type="match status" value="1"/>
</dbReference>
<dbReference type="InterPro" id="IPR033714">
    <property type="entry name" value="tRNA_bind_bactPheRS"/>
</dbReference>
<evidence type="ECO:0000256" key="13">
    <source>
        <dbReference type="ARBA" id="ARBA00023146"/>
    </source>
</evidence>
<keyword evidence="12 15" id="KW-0648">Protein biosynthesis</keyword>
<dbReference type="Pfam" id="PF03483">
    <property type="entry name" value="B3_4"/>
    <property type="match status" value="1"/>
</dbReference>
<feature type="domain" description="B5" evidence="19">
    <location>
        <begin position="409"/>
        <end position="484"/>
    </location>
</feature>